<keyword evidence="8" id="KW-1185">Reference proteome</keyword>
<dbReference type="PANTHER" id="PTHR23291">
    <property type="entry name" value="BAX INHIBITOR-RELATED"/>
    <property type="match status" value="1"/>
</dbReference>
<evidence type="ECO:0000256" key="3">
    <source>
        <dbReference type="ARBA" id="ARBA00022692"/>
    </source>
</evidence>
<reference evidence="7 8" key="1">
    <citation type="journal article" date="2012" name="PLoS ONE">
        <title>Functional divergence in the genus oenococcus as predicted by genome sequencing of the newly-described species, Oenococcus kitaharae.</title>
        <authorList>
            <person name="Borneman A.R."/>
            <person name="McCarthy J.M."/>
            <person name="Chambers P.J."/>
            <person name="Bartowsky E.J."/>
        </authorList>
    </citation>
    <scope>NUCLEOTIDE SEQUENCE [LARGE SCALE GENOMIC DNA]</scope>
    <source>
        <strain evidence="8">DSM17330</strain>
    </source>
</reference>
<protein>
    <submittedName>
        <fullName evidence="7">Integral membrane protein</fullName>
    </submittedName>
</protein>
<dbReference type="Pfam" id="PF01027">
    <property type="entry name" value="Bax1-I"/>
    <property type="match status" value="1"/>
</dbReference>
<dbReference type="InterPro" id="IPR006214">
    <property type="entry name" value="Bax_inhibitor_1-related"/>
</dbReference>
<feature type="transmembrane region" description="Helical" evidence="6">
    <location>
        <begin position="64"/>
        <end position="83"/>
    </location>
</feature>
<dbReference type="AlphaFoldDB" id="G9WJR8"/>
<accession>G9WJR8</accession>
<dbReference type="RefSeq" id="WP_007746097.1">
    <property type="nucleotide sequence ID" value="NZ_CM001398.1"/>
</dbReference>
<feature type="transmembrane region" description="Helical" evidence="6">
    <location>
        <begin position="90"/>
        <end position="113"/>
    </location>
</feature>
<evidence type="ECO:0000256" key="1">
    <source>
        <dbReference type="ARBA" id="ARBA00004141"/>
    </source>
</evidence>
<comment type="caution">
    <text evidence="7">The sequence shown here is derived from an EMBL/GenBank/DDBJ whole genome shotgun (WGS) entry which is preliminary data.</text>
</comment>
<evidence type="ECO:0000313" key="8">
    <source>
        <dbReference type="Proteomes" id="UP000004959"/>
    </source>
</evidence>
<dbReference type="CDD" id="cd10432">
    <property type="entry name" value="BI-1-like_bacterial"/>
    <property type="match status" value="1"/>
</dbReference>
<dbReference type="Proteomes" id="UP000004959">
    <property type="component" value="Chromosome"/>
</dbReference>
<proteinExistence type="inferred from homology"/>
<dbReference type="HOGENOM" id="CLU_058671_1_2_9"/>
<organism evidence="7 8">
    <name type="scientific">Oenococcus kitaharae DSM 17330</name>
    <dbReference type="NCBI Taxonomy" id="1045004"/>
    <lineage>
        <taxon>Bacteria</taxon>
        <taxon>Bacillati</taxon>
        <taxon>Bacillota</taxon>
        <taxon>Bacilli</taxon>
        <taxon>Lactobacillales</taxon>
        <taxon>Lactobacillaceae</taxon>
        <taxon>Oenococcus</taxon>
    </lineage>
</organism>
<dbReference type="GO" id="GO:0005886">
    <property type="term" value="C:plasma membrane"/>
    <property type="evidence" value="ECO:0007669"/>
    <property type="project" value="TreeGrafter"/>
</dbReference>
<dbReference type="OrthoDB" id="9793828at2"/>
<evidence type="ECO:0000256" key="6">
    <source>
        <dbReference type="RuleBase" id="RU004379"/>
    </source>
</evidence>
<evidence type="ECO:0000256" key="5">
    <source>
        <dbReference type="ARBA" id="ARBA00023136"/>
    </source>
</evidence>
<feature type="transmembrane region" description="Helical" evidence="6">
    <location>
        <begin position="146"/>
        <end position="164"/>
    </location>
</feature>
<evidence type="ECO:0000313" key="7">
    <source>
        <dbReference type="EMBL" id="EHN59267.1"/>
    </source>
</evidence>
<comment type="subcellular location">
    <subcellularLocation>
        <location evidence="1">Membrane</location>
        <topology evidence="1">Multi-pass membrane protein</topology>
    </subcellularLocation>
</comment>
<comment type="similarity">
    <text evidence="2 6">Belongs to the BI1 family.</text>
</comment>
<dbReference type="PANTHER" id="PTHR23291:SF50">
    <property type="entry name" value="PROTEIN LIFEGUARD 4"/>
    <property type="match status" value="1"/>
</dbReference>
<dbReference type="STRING" id="336988.NT96_07490"/>
<dbReference type="EMBL" id="AFVZ01000001">
    <property type="protein sequence ID" value="EHN59267.1"/>
    <property type="molecule type" value="Genomic_DNA"/>
</dbReference>
<feature type="transmembrane region" description="Helical" evidence="6">
    <location>
        <begin position="170"/>
        <end position="189"/>
    </location>
</feature>
<keyword evidence="5 6" id="KW-0472">Membrane</keyword>
<sequence length="240" mass="26161">MQNFSNNRVLKDVTDSTRQAGLAAFFQRTYAYMGGALLITFGLAYLLAYPLASQISSFYQNSGMLTWIILAIAQFAVVIMIGRNALKNPALALAGLLVYAVIEGLFFGIIFAVLSLSSIVSAFLVAAVDFGAMSLYGFITKKNLASWAPIMFGALIALFVGMIISIFVPGFSLIISVLGILVFSAYAAYDNNRLKQMYFQLQGQGNETTNGLAIAGALNLYLDFINLFLFLLRLFGNQRN</sequence>
<dbReference type="PATRIC" id="fig|1045004.4.peg.1166"/>
<evidence type="ECO:0000256" key="2">
    <source>
        <dbReference type="ARBA" id="ARBA00010350"/>
    </source>
</evidence>
<gene>
    <name evidence="7" type="ORF">OKIT_1169</name>
</gene>
<feature type="transmembrane region" description="Helical" evidence="6">
    <location>
        <begin position="119"/>
        <end position="139"/>
    </location>
</feature>
<evidence type="ECO:0000256" key="4">
    <source>
        <dbReference type="ARBA" id="ARBA00022989"/>
    </source>
</evidence>
<dbReference type="eggNOG" id="COG0670">
    <property type="taxonomic scope" value="Bacteria"/>
</dbReference>
<name>G9WJR8_9LACO</name>
<keyword evidence="4 6" id="KW-1133">Transmembrane helix</keyword>
<feature type="transmembrane region" description="Helical" evidence="6">
    <location>
        <begin position="210"/>
        <end position="235"/>
    </location>
</feature>
<keyword evidence="3 6" id="KW-0812">Transmembrane</keyword>
<feature type="transmembrane region" description="Helical" evidence="6">
    <location>
        <begin position="30"/>
        <end position="52"/>
    </location>
</feature>